<dbReference type="GO" id="GO:0016779">
    <property type="term" value="F:nucleotidyltransferase activity"/>
    <property type="evidence" value="ECO:0007669"/>
    <property type="project" value="UniProtKB-KW"/>
</dbReference>
<evidence type="ECO:0000256" key="1">
    <source>
        <dbReference type="ARBA" id="ARBA00022679"/>
    </source>
</evidence>
<dbReference type="PANTHER" id="PTHR43584:SF8">
    <property type="entry name" value="N-ACETYLMURAMATE ALPHA-1-PHOSPHATE URIDYLYLTRANSFERASE"/>
    <property type="match status" value="1"/>
</dbReference>
<proteinExistence type="predicted"/>
<dbReference type="InterPro" id="IPR029044">
    <property type="entry name" value="Nucleotide-diphossugar_trans"/>
</dbReference>
<dbReference type="Gene3D" id="3.90.550.10">
    <property type="entry name" value="Spore Coat Polysaccharide Biosynthesis Protein SpsA, Chain A"/>
    <property type="match status" value="1"/>
</dbReference>
<comment type="caution">
    <text evidence="4">The sequence shown here is derived from an EMBL/GenBank/DDBJ whole genome shotgun (WGS) entry which is preliminary data.</text>
</comment>
<evidence type="ECO:0000259" key="3">
    <source>
        <dbReference type="Pfam" id="PF12804"/>
    </source>
</evidence>
<dbReference type="RefSeq" id="WP_196609280.1">
    <property type="nucleotide sequence ID" value="NZ_VRYY01000260.1"/>
</dbReference>
<name>A0ABS0J546_9BACT</name>
<evidence type="ECO:0000313" key="5">
    <source>
        <dbReference type="Proteomes" id="UP001194469"/>
    </source>
</evidence>
<keyword evidence="5" id="KW-1185">Reference proteome</keyword>
<keyword evidence="2 4" id="KW-0548">Nucleotidyltransferase</keyword>
<dbReference type="Proteomes" id="UP001194469">
    <property type="component" value="Unassembled WGS sequence"/>
</dbReference>
<protein>
    <submittedName>
        <fullName evidence="4">Phosphocholine cytidylyltransferase family protein</fullName>
    </submittedName>
</protein>
<evidence type="ECO:0000256" key="2">
    <source>
        <dbReference type="ARBA" id="ARBA00022695"/>
    </source>
</evidence>
<feature type="domain" description="MobA-like NTP transferase" evidence="3">
    <location>
        <begin position="3"/>
        <end position="126"/>
    </location>
</feature>
<dbReference type="InterPro" id="IPR025877">
    <property type="entry name" value="MobA-like_NTP_Trfase"/>
</dbReference>
<gene>
    <name evidence="4" type="ORF">FVW20_09770</name>
</gene>
<dbReference type="InterPro" id="IPR050065">
    <property type="entry name" value="GlmU-like"/>
</dbReference>
<reference evidence="4 5" key="1">
    <citation type="submission" date="2019-08" db="EMBL/GenBank/DDBJ databases">
        <authorList>
            <person name="Luo N."/>
        </authorList>
    </citation>
    <scope>NUCLEOTIDE SEQUENCE [LARGE SCALE GENOMIC DNA]</scope>
    <source>
        <strain evidence="4 5">NCIMB 9442</strain>
    </source>
</reference>
<dbReference type="CDD" id="cd02523">
    <property type="entry name" value="PC_cytidylyltransferase"/>
    <property type="match status" value="1"/>
</dbReference>
<evidence type="ECO:0000313" key="4">
    <source>
        <dbReference type="EMBL" id="MBG3877295.1"/>
    </source>
</evidence>
<sequence length="225" mass="25137">MYAVILAAGVGTRLGRPFPKSLSVLPTGERILGRQIRLLREAGITKVIVVVGFKMSLIMEEYPDVLYCYNPVYYVTNTSKSLLHCLSRLDEDVLWMNGDVVFDGDILPEVMARAGENLVCVDKKRCAEEEVKYRVDGTGNIAEISKTVANPQGEAVGINMISRAGLPAFVDALQRCDDMDYFEKGMELCLREGVAWKPHDISSYRCIEVDFLEDWQQVQATFANG</sequence>
<keyword evidence="1" id="KW-0808">Transferase</keyword>
<dbReference type="EMBL" id="VRYY01000260">
    <property type="protein sequence ID" value="MBG3877295.1"/>
    <property type="molecule type" value="Genomic_DNA"/>
</dbReference>
<dbReference type="SUPFAM" id="SSF53448">
    <property type="entry name" value="Nucleotide-diphospho-sugar transferases"/>
    <property type="match status" value="1"/>
</dbReference>
<dbReference type="Pfam" id="PF12804">
    <property type="entry name" value="NTP_transf_3"/>
    <property type="match status" value="1"/>
</dbReference>
<dbReference type="PANTHER" id="PTHR43584">
    <property type="entry name" value="NUCLEOTIDYL TRANSFERASE"/>
    <property type="match status" value="1"/>
</dbReference>
<organism evidence="4 5">
    <name type="scientific">Nitratidesulfovibrio oxamicus</name>
    <dbReference type="NCBI Taxonomy" id="32016"/>
    <lineage>
        <taxon>Bacteria</taxon>
        <taxon>Pseudomonadati</taxon>
        <taxon>Thermodesulfobacteriota</taxon>
        <taxon>Desulfovibrionia</taxon>
        <taxon>Desulfovibrionales</taxon>
        <taxon>Desulfovibrionaceae</taxon>
        <taxon>Nitratidesulfovibrio</taxon>
    </lineage>
</organism>
<accession>A0ABS0J546</accession>